<dbReference type="Pfam" id="PF01370">
    <property type="entry name" value="Epimerase"/>
    <property type="match status" value="1"/>
</dbReference>
<dbReference type="InterPro" id="IPR010099">
    <property type="entry name" value="SDR39U1"/>
</dbReference>
<dbReference type="Proteomes" id="UP000032900">
    <property type="component" value="Unassembled WGS sequence"/>
</dbReference>
<organism evidence="4 5">
    <name type="scientific">Geofilum rubicundum JCM 15548</name>
    <dbReference type="NCBI Taxonomy" id="1236989"/>
    <lineage>
        <taxon>Bacteria</taxon>
        <taxon>Pseudomonadati</taxon>
        <taxon>Bacteroidota</taxon>
        <taxon>Bacteroidia</taxon>
        <taxon>Marinilabiliales</taxon>
        <taxon>Marinilabiliaceae</taxon>
        <taxon>Geofilum</taxon>
    </lineage>
</organism>
<dbReference type="InterPro" id="IPR001509">
    <property type="entry name" value="Epimerase_deHydtase"/>
</dbReference>
<dbReference type="PANTHER" id="PTHR11092">
    <property type="entry name" value="SUGAR NUCLEOTIDE EPIMERASE RELATED"/>
    <property type="match status" value="1"/>
</dbReference>
<dbReference type="Pfam" id="PF08338">
    <property type="entry name" value="DUF1731"/>
    <property type="match status" value="1"/>
</dbReference>
<protein>
    <submittedName>
        <fullName evidence="4">Cell division inhibitor</fullName>
    </submittedName>
</protein>
<evidence type="ECO:0000313" key="5">
    <source>
        <dbReference type="Proteomes" id="UP000032900"/>
    </source>
</evidence>
<evidence type="ECO:0000259" key="3">
    <source>
        <dbReference type="Pfam" id="PF08338"/>
    </source>
</evidence>
<dbReference type="PANTHER" id="PTHR11092:SF0">
    <property type="entry name" value="EPIMERASE FAMILY PROTEIN SDR39U1"/>
    <property type="match status" value="1"/>
</dbReference>
<feature type="domain" description="DUF1731" evidence="3">
    <location>
        <begin position="237"/>
        <end position="281"/>
    </location>
</feature>
<comment type="caution">
    <text evidence="4">The sequence shown here is derived from an EMBL/GenBank/DDBJ whole genome shotgun (WGS) entry which is preliminary data.</text>
</comment>
<evidence type="ECO:0000259" key="2">
    <source>
        <dbReference type="Pfam" id="PF01370"/>
    </source>
</evidence>
<dbReference type="RefSeq" id="WP_062127525.1">
    <property type="nucleotide sequence ID" value="NZ_BAZW01000047.1"/>
</dbReference>
<dbReference type="AlphaFoldDB" id="A0A0E9M0U3"/>
<dbReference type="Gene3D" id="3.40.50.720">
    <property type="entry name" value="NAD(P)-binding Rossmann-like Domain"/>
    <property type="match status" value="1"/>
</dbReference>
<gene>
    <name evidence="4" type="ORF">JCM15548_13782</name>
</gene>
<comment type="similarity">
    <text evidence="1">Belongs to the NAD(P)-dependent epimerase/dehydratase family. SDR39U1 subfamily.</text>
</comment>
<proteinExistence type="inferred from homology"/>
<dbReference type="EMBL" id="BAZW01000047">
    <property type="protein sequence ID" value="GAO31422.1"/>
    <property type="molecule type" value="Genomic_DNA"/>
</dbReference>
<name>A0A0E9M0U3_9BACT</name>
<accession>A0A0E9M0U3</accession>
<dbReference type="NCBIfam" id="TIGR01777">
    <property type="entry name" value="yfcH"/>
    <property type="match status" value="1"/>
</dbReference>
<evidence type="ECO:0000313" key="4">
    <source>
        <dbReference type="EMBL" id="GAO31422.1"/>
    </source>
</evidence>
<dbReference type="OrthoDB" id="329806at2"/>
<keyword evidence="5" id="KW-1185">Reference proteome</keyword>
<keyword evidence="4" id="KW-0131">Cell cycle</keyword>
<evidence type="ECO:0000256" key="1">
    <source>
        <dbReference type="ARBA" id="ARBA00009353"/>
    </source>
</evidence>
<dbReference type="STRING" id="1236989.JCM15548_13782"/>
<keyword evidence="4" id="KW-0132">Cell division</keyword>
<reference evidence="4 5" key="1">
    <citation type="journal article" date="2015" name="Microbes Environ.">
        <title>Distribution and evolution of nitrogen fixation genes in the phylum bacteroidetes.</title>
        <authorList>
            <person name="Inoue J."/>
            <person name="Oshima K."/>
            <person name="Suda W."/>
            <person name="Sakamoto M."/>
            <person name="Iino T."/>
            <person name="Noda S."/>
            <person name="Hongoh Y."/>
            <person name="Hattori M."/>
            <person name="Ohkuma M."/>
        </authorList>
    </citation>
    <scope>NUCLEOTIDE SEQUENCE [LARGE SCALE GENOMIC DNA]</scope>
    <source>
        <strain evidence="4">JCM 15548</strain>
    </source>
</reference>
<sequence length="285" mass="31064">MRVAICGITGLIGQAVKTALQSAGYIVVGVSRQDLASGTDHLKKLLHGTDAVVNLAGAPILTRWTESNKKKIYHSRIDTTRLLVEAINALSSPPKDFISASAVGIYDDVNVHDEFSTNYSSDFLSKVCRDWENEALKVNADKVRLSIFRLGIVLTVSGGALEQMLLPFKWGLGGKIGSGKQFFPWIHLEDVVSAIVGGITIPRASGVYNLVAPELVTNQQFTHQLARALRRPAFFMVPVWVLKLVFGEGATALTTGQQVIPQRLLADGFEFSYPSLNRALKTELT</sequence>
<feature type="domain" description="NAD-dependent epimerase/dehydratase" evidence="2">
    <location>
        <begin position="4"/>
        <end position="201"/>
    </location>
</feature>
<dbReference type="InterPro" id="IPR036291">
    <property type="entry name" value="NAD(P)-bd_dom_sf"/>
</dbReference>
<dbReference type="InterPro" id="IPR013549">
    <property type="entry name" value="DUF1731"/>
</dbReference>
<dbReference type="GO" id="GO:0051301">
    <property type="term" value="P:cell division"/>
    <property type="evidence" value="ECO:0007669"/>
    <property type="project" value="UniProtKB-KW"/>
</dbReference>
<dbReference type="SUPFAM" id="SSF51735">
    <property type="entry name" value="NAD(P)-binding Rossmann-fold domains"/>
    <property type="match status" value="1"/>
</dbReference>